<sequence>MNAIVAALQAKDNFFPEVEMVDAEVEKLKALSDSKWASSSPKDAELSPKPADTYSKTVTAPEKHATAPALPRPIEARPSRWAEIRVNKASGAENLPRVLLASSSKVATILDSYPPELRVVIEVEERWETKKAAQFTICSTTIDGVEAALAPLSTGENKDFVDSIKVYLRAAITQFVVAGASTTPPVLPHRPIVVTQHATATPVAVQQTIATAVASPPSRSTWATVTRAGLQKQSTQTPAKNNSCAAAPAARKPGRKSVTAMSQDDRLFLRLDENHVERQLSPTSIREIDTMRPCQY</sequence>
<dbReference type="AlphaFoldDB" id="N1JCK5"/>
<dbReference type="HOGENOM" id="CLU_018153_2_0_1"/>
<gene>
    <name evidence="2" type="ORF">BGHDH14_bgh03810</name>
</gene>
<organism evidence="2 3">
    <name type="scientific">Blumeria graminis f. sp. hordei (strain DH14)</name>
    <name type="common">Barley powdery mildew</name>
    <name type="synonym">Oidium monilioides f. sp. hordei</name>
    <dbReference type="NCBI Taxonomy" id="546991"/>
    <lineage>
        <taxon>Eukaryota</taxon>
        <taxon>Fungi</taxon>
        <taxon>Dikarya</taxon>
        <taxon>Ascomycota</taxon>
        <taxon>Pezizomycotina</taxon>
        <taxon>Leotiomycetes</taxon>
        <taxon>Erysiphales</taxon>
        <taxon>Erysiphaceae</taxon>
        <taxon>Blumeria</taxon>
        <taxon>Blumeria hordei</taxon>
    </lineage>
</organism>
<dbReference type="EMBL" id="CAUH01004129">
    <property type="protein sequence ID" value="CCU78898.1"/>
    <property type="molecule type" value="Genomic_DNA"/>
</dbReference>
<dbReference type="Proteomes" id="UP000015441">
    <property type="component" value="Unassembled WGS sequence"/>
</dbReference>
<feature type="compositionally biased region" description="Low complexity" evidence="1">
    <location>
        <begin position="238"/>
        <end position="251"/>
    </location>
</feature>
<evidence type="ECO:0000313" key="2">
    <source>
        <dbReference type="EMBL" id="CCU78898.1"/>
    </source>
</evidence>
<comment type="caution">
    <text evidence="2">The sequence shown here is derived from an EMBL/GenBank/DDBJ whole genome shotgun (WGS) entry which is preliminary data.</text>
</comment>
<reference evidence="2 3" key="1">
    <citation type="journal article" date="2010" name="Science">
        <title>Genome expansion and gene loss in powdery mildew fungi reveal tradeoffs in extreme parasitism.</title>
        <authorList>
            <person name="Spanu P.D."/>
            <person name="Abbott J.C."/>
            <person name="Amselem J."/>
            <person name="Burgis T.A."/>
            <person name="Soanes D.M."/>
            <person name="Stueber K."/>
            <person name="Ver Loren van Themaat E."/>
            <person name="Brown J.K.M."/>
            <person name="Butcher S.A."/>
            <person name="Gurr S.J."/>
            <person name="Lebrun M.-H."/>
            <person name="Ridout C.J."/>
            <person name="Schulze-Lefert P."/>
            <person name="Talbot N.J."/>
            <person name="Ahmadinejad N."/>
            <person name="Ametz C."/>
            <person name="Barton G.R."/>
            <person name="Benjdia M."/>
            <person name="Bidzinski P."/>
            <person name="Bindschedler L.V."/>
            <person name="Both M."/>
            <person name="Brewer M.T."/>
            <person name="Cadle-Davidson L."/>
            <person name="Cadle-Davidson M.M."/>
            <person name="Collemare J."/>
            <person name="Cramer R."/>
            <person name="Frenkel O."/>
            <person name="Godfrey D."/>
            <person name="Harriman J."/>
            <person name="Hoede C."/>
            <person name="King B.C."/>
            <person name="Klages S."/>
            <person name="Kleemann J."/>
            <person name="Knoll D."/>
            <person name="Koti P.S."/>
            <person name="Kreplak J."/>
            <person name="Lopez-Ruiz F.J."/>
            <person name="Lu X."/>
            <person name="Maekawa T."/>
            <person name="Mahanil S."/>
            <person name="Micali C."/>
            <person name="Milgroom M.G."/>
            <person name="Montana G."/>
            <person name="Noir S."/>
            <person name="O'Connell R.J."/>
            <person name="Oberhaensli S."/>
            <person name="Parlange F."/>
            <person name="Pedersen C."/>
            <person name="Quesneville H."/>
            <person name="Reinhardt R."/>
            <person name="Rott M."/>
            <person name="Sacristan S."/>
            <person name="Schmidt S.M."/>
            <person name="Schoen M."/>
            <person name="Skamnioti P."/>
            <person name="Sommer H."/>
            <person name="Stephens A."/>
            <person name="Takahara H."/>
            <person name="Thordal-Christensen H."/>
            <person name="Vigouroux M."/>
            <person name="Wessling R."/>
            <person name="Wicker T."/>
            <person name="Panstruga R."/>
        </authorList>
    </citation>
    <scope>NUCLEOTIDE SEQUENCE [LARGE SCALE GENOMIC DNA]</scope>
    <source>
        <strain evidence="2">DH14</strain>
    </source>
</reference>
<proteinExistence type="predicted"/>
<dbReference type="InParanoid" id="N1JCK5"/>
<feature type="region of interest" description="Disordered" evidence="1">
    <location>
        <begin position="229"/>
        <end position="260"/>
    </location>
</feature>
<accession>N1JCK5</accession>
<name>N1JCK5_BLUG1</name>
<keyword evidence="3" id="KW-1185">Reference proteome</keyword>
<protein>
    <submittedName>
        <fullName evidence="2">EKA-like protein</fullName>
    </submittedName>
</protein>
<feature type="region of interest" description="Disordered" evidence="1">
    <location>
        <begin position="32"/>
        <end position="72"/>
    </location>
</feature>
<evidence type="ECO:0000313" key="3">
    <source>
        <dbReference type="Proteomes" id="UP000015441"/>
    </source>
</evidence>
<evidence type="ECO:0000256" key="1">
    <source>
        <dbReference type="SAM" id="MobiDB-lite"/>
    </source>
</evidence>